<dbReference type="SUPFAM" id="SSF54523">
    <property type="entry name" value="Pili subunits"/>
    <property type="match status" value="1"/>
</dbReference>
<gene>
    <name evidence="1" type="ORF">CWI81_00690</name>
</gene>
<keyword evidence="2" id="KW-1185">Reference proteome</keyword>
<organism evidence="1 2">
    <name type="scientific">Idiomarina seosinensis</name>
    <dbReference type="NCBI Taxonomy" id="281739"/>
    <lineage>
        <taxon>Bacteria</taxon>
        <taxon>Pseudomonadati</taxon>
        <taxon>Pseudomonadota</taxon>
        <taxon>Gammaproteobacteria</taxon>
        <taxon>Alteromonadales</taxon>
        <taxon>Idiomarinaceae</taxon>
        <taxon>Idiomarina</taxon>
    </lineage>
</organism>
<dbReference type="InterPro" id="IPR012902">
    <property type="entry name" value="N_methyl_site"/>
</dbReference>
<evidence type="ECO:0000313" key="1">
    <source>
        <dbReference type="EMBL" id="RUO77055.1"/>
    </source>
</evidence>
<evidence type="ECO:0008006" key="3">
    <source>
        <dbReference type="Google" id="ProtNLM"/>
    </source>
</evidence>
<sequence>MGFSLVELLVALAVTAVLMAAGLPSLRESSERVQMQAMAERWLLLLQEHKARAMESNKPKTVAVEYYNDQWTPPGWRFEHNFRSQAPLMFEGASGFARAGSISITATSLSIKIIISGLGRIRYCQSQGDRLAGMQPC</sequence>
<evidence type="ECO:0000313" key="2">
    <source>
        <dbReference type="Proteomes" id="UP000287908"/>
    </source>
</evidence>
<dbReference type="AlphaFoldDB" id="A0A432ZGC7"/>
<name>A0A432ZGC7_9GAMM</name>
<dbReference type="NCBIfam" id="TIGR02532">
    <property type="entry name" value="IV_pilin_GFxxxE"/>
    <property type="match status" value="1"/>
</dbReference>
<dbReference type="InterPro" id="IPR045584">
    <property type="entry name" value="Pilin-like"/>
</dbReference>
<proteinExistence type="predicted"/>
<dbReference type="Pfam" id="PF07963">
    <property type="entry name" value="N_methyl"/>
    <property type="match status" value="1"/>
</dbReference>
<protein>
    <recommendedName>
        <fullName evidence="3">Prepilin-type cleavage/methylation domain-containing protein</fullName>
    </recommendedName>
</protein>
<dbReference type="Proteomes" id="UP000287908">
    <property type="component" value="Unassembled WGS sequence"/>
</dbReference>
<comment type="caution">
    <text evidence="1">The sequence shown here is derived from an EMBL/GenBank/DDBJ whole genome shotgun (WGS) entry which is preliminary data.</text>
</comment>
<dbReference type="Gene3D" id="3.30.700.10">
    <property type="entry name" value="Glycoprotein, Type 4 Pilin"/>
    <property type="match status" value="1"/>
</dbReference>
<reference evidence="1 2" key="1">
    <citation type="journal article" date="2011" name="Front. Microbiol.">
        <title>Genomic signatures of strain selection and enhancement in Bacillus atrophaeus var. globigii, a historical biowarfare simulant.</title>
        <authorList>
            <person name="Gibbons H.S."/>
            <person name="Broomall S.M."/>
            <person name="McNew L.A."/>
            <person name="Daligault H."/>
            <person name="Chapman C."/>
            <person name="Bruce D."/>
            <person name="Karavis M."/>
            <person name="Krepps M."/>
            <person name="McGregor P.A."/>
            <person name="Hong C."/>
            <person name="Park K.H."/>
            <person name="Akmal A."/>
            <person name="Feldman A."/>
            <person name="Lin J.S."/>
            <person name="Chang W.E."/>
            <person name="Higgs B.W."/>
            <person name="Demirev P."/>
            <person name="Lindquist J."/>
            <person name="Liem A."/>
            <person name="Fochler E."/>
            <person name="Read T.D."/>
            <person name="Tapia R."/>
            <person name="Johnson S."/>
            <person name="Bishop-Lilly K.A."/>
            <person name="Detter C."/>
            <person name="Han C."/>
            <person name="Sozhamannan S."/>
            <person name="Rosenzweig C.N."/>
            <person name="Skowronski E.W."/>
        </authorList>
    </citation>
    <scope>NUCLEOTIDE SEQUENCE [LARGE SCALE GENOMIC DNA]</scope>
    <source>
        <strain evidence="1 2">CL-SP19</strain>
    </source>
</reference>
<dbReference type="RefSeq" id="WP_126783326.1">
    <property type="nucleotide sequence ID" value="NZ_PIQF01000001.1"/>
</dbReference>
<dbReference type="OrthoDB" id="6241267at2"/>
<dbReference type="EMBL" id="PIQF01000001">
    <property type="protein sequence ID" value="RUO77055.1"/>
    <property type="molecule type" value="Genomic_DNA"/>
</dbReference>
<accession>A0A432ZGC7</accession>